<proteinExistence type="inferred from homology"/>
<dbReference type="Pfam" id="PF04321">
    <property type="entry name" value="RmlD_sub_bind"/>
    <property type="match status" value="1"/>
</dbReference>
<comment type="caution">
    <text evidence="8">The sequence shown here is derived from an EMBL/GenBank/DDBJ whole genome shotgun (WGS) entry which is preliminary data.</text>
</comment>
<keyword evidence="6" id="KW-0521">NADP</keyword>
<dbReference type="InterPro" id="IPR029903">
    <property type="entry name" value="RmlD-like-bd"/>
</dbReference>
<dbReference type="PANTHER" id="PTHR10491:SF4">
    <property type="entry name" value="METHIONINE ADENOSYLTRANSFERASE 2 SUBUNIT BETA"/>
    <property type="match status" value="1"/>
</dbReference>
<dbReference type="SUPFAM" id="SSF51735">
    <property type="entry name" value="NAD(P)-binding Rossmann-fold domains"/>
    <property type="match status" value="1"/>
</dbReference>
<comment type="function">
    <text evidence="6">Catalyzes the reduction of dTDP-6-deoxy-L-lyxo-4-hexulose to yield dTDP-L-rhamnose.</text>
</comment>
<keyword evidence="6" id="KW-0560">Oxidoreductase</keyword>
<dbReference type="RefSeq" id="WP_008238580.1">
    <property type="nucleotide sequence ID" value="NZ_AJJU01000005.1"/>
</dbReference>
<evidence type="ECO:0000256" key="1">
    <source>
        <dbReference type="ARBA" id="ARBA00004781"/>
    </source>
</evidence>
<dbReference type="EMBL" id="AJJU01000005">
    <property type="protein sequence ID" value="EID75355.1"/>
    <property type="molecule type" value="Genomic_DNA"/>
</dbReference>
<dbReference type="Gene3D" id="3.40.50.720">
    <property type="entry name" value="NAD(P)-binding Rossmann-like Domain"/>
    <property type="match status" value="1"/>
</dbReference>
<dbReference type="InterPro" id="IPR036291">
    <property type="entry name" value="NAD(P)-bd_dom_sf"/>
</dbReference>
<evidence type="ECO:0000313" key="8">
    <source>
        <dbReference type="EMBL" id="EID75355.1"/>
    </source>
</evidence>
<dbReference type="EC" id="1.1.1.133" evidence="3 6"/>
<dbReference type="eggNOG" id="COG1091">
    <property type="taxonomic scope" value="Bacteria"/>
</dbReference>
<sequence length="269" mass="31650">MNKILILGASGFIGQTLYKELCSYFDVYGTYFSHKSFRDNQHFSHFNMEYDGIDELLSLRKPDIIISCLRGNFDLQLEVHHHLINYIKNTRKRLVFLSSSNVFDAFTNYPSYEYDKTLSESKYGRFKIKIENQLLRLPEYNYLILRLPMVFGKHSPRIKELKETLRKGEAYEVFPDLVMNVTTVDRLAQQAHYLLNRKKKGIYHLGSEDLIHHDEFIIEVCKLAHLKSPLFKNVYTSNFDRYLAVLPKEQLLPKHLRISCDEVIKDSGV</sequence>
<evidence type="ECO:0000259" key="7">
    <source>
        <dbReference type="Pfam" id="PF04321"/>
    </source>
</evidence>
<comment type="similarity">
    <text evidence="2 6">Belongs to the dTDP-4-dehydrorhamnose reductase family.</text>
</comment>
<evidence type="ECO:0000256" key="2">
    <source>
        <dbReference type="ARBA" id="ARBA00010944"/>
    </source>
</evidence>
<feature type="domain" description="RmlD-like substrate binding" evidence="7">
    <location>
        <begin position="3"/>
        <end position="240"/>
    </location>
</feature>
<dbReference type="UniPathway" id="UPA00124"/>
<dbReference type="STRING" id="946077.W5A_06321"/>
<evidence type="ECO:0000256" key="5">
    <source>
        <dbReference type="ARBA" id="ARBA00048200"/>
    </source>
</evidence>
<evidence type="ECO:0000256" key="4">
    <source>
        <dbReference type="ARBA" id="ARBA00017099"/>
    </source>
</evidence>
<evidence type="ECO:0000256" key="3">
    <source>
        <dbReference type="ARBA" id="ARBA00012929"/>
    </source>
</evidence>
<evidence type="ECO:0000256" key="6">
    <source>
        <dbReference type="RuleBase" id="RU364082"/>
    </source>
</evidence>
<dbReference type="Proteomes" id="UP000005938">
    <property type="component" value="Unassembled WGS sequence"/>
</dbReference>
<gene>
    <name evidence="8" type="ORF">W5A_06321</name>
</gene>
<evidence type="ECO:0000313" key="9">
    <source>
        <dbReference type="Proteomes" id="UP000005938"/>
    </source>
</evidence>
<dbReference type="AlphaFoldDB" id="I0WG39"/>
<dbReference type="GO" id="GO:0008831">
    <property type="term" value="F:dTDP-4-dehydrorhamnose reductase activity"/>
    <property type="evidence" value="ECO:0007669"/>
    <property type="project" value="UniProtKB-EC"/>
</dbReference>
<dbReference type="OrthoDB" id="1415031at2"/>
<dbReference type="InterPro" id="IPR005913">
    <property type="entry name" value="dTDP_dehydrorham_reduct"/>
</dbReference>
<name>I0WG39_9FLAO</name>
<dbReference type="PANTHER" id="PTHR10491">
    <property type="entry name" value="DTDP-4-DEHYDRORHAMNOSE REDUCTASE"/>
    <property type="match status" value="1"/>
</dbReference>
<comment type="pathway">
    <text evidence="1 6">Carbohydrate biosynthesis; dTDP-L-rhamnose biosynthesis.</text>
</comment>
<organism evidence="8 9">
    <name type="scientific">Imtechella halotolerans K1</name>
    <dbReference type="NCBI Taxonomy" id="946077"/>
    <lineage>
        <taxon>Bacteria</taxon>
        <taxon>Pseudomonadati</taxon>
        <taxon>Bacteroidota</taxon>
        <taxon>Flavobacteriia</taxon>
        <taxon>Flavobacteriales</taxon>
        <taxon>Flavobacteriaceae</taxon>
        <taxon>Imtechella</taxon>
    </lineage>
</organism>
<keyword evidence="9" id="KW-1185">Reference proteome</keyword>
<protein>
    <recommendedName>
        <fullName evidence="4 6">dTDP-4-dehydrorhamnose reductase</fullName>
        <ecNumber evidence="3 6">1.1.1.133</ecNumber>
    </recommendedName>
</protein>
<dbReference type="GO" id="GO:0019305">
    <property type="term" value="P:dTDP-rhamnose biosynthetic process"/>
    <property type="evidence" value="ECO:0007669"/>
    <property type="project" value="UniProtKB-UniPathway"/>
</dbReference>
<dbReference type="PATRIC" id="fig|946077.3.peg.1278"/>
<reference evidence="8 9" key="1">
    <citation type="journal article" date="2012" name="J. Bacteriol.">
        <title>Genome Sequence of the Halotolerant Bacterium Imtechella halotolerans K1T.</title>
        <authorList>
            <person name="Kumar S."/>
            <person name="Vikram S."/>
            <person name="Subramanian S."/>
            <person name="Raghava G.P."/>
            <person name="Pinnaka A.K."/>
        </authorList>
    </citation>
    <scope>NUCLEOTIDE SEQUENCE [LARGE SCALE GENOMIC DNA]</scope>
    <source>
        <strain evidence="8 9">K1</strain>
    </source>
</reference>
<comment type="catalytic activity">
    <reaction evidence="5">
        <text>dTDP-beta-L-rhamnose + NADP(+) = dTDP-4-dehydro-beta-L-rhamnose + NADPH + H(+)</text>
        <dbReference type="Rhea" id="RHEA:21796"/>
        <dbReference type="ChEBI" id="CHEBI:15378"/>
        <dbReference type="ChEBI" id="CHEBI:57510"/>
        <dbReference type="ChEBI" id="CHEBI:57783"/>
        <dbReference type="ChEBI" id="CHEBI:58349"/>
        <dbReference type="ChEBI" id="CHEBI:62830"/>
        <dbReference type="EC" id="1.1.1.133"/>
    </reaction>
</comment>
<accession>I0WG39</accession>
<dbReference type="Gene3D" id="3.90.25.10">
    <property type="entry name" value="UDP-galactose 4-epimerase, domain 1"/>
    <property type="match status" value="1"/>
</dbReference>